<sequence length="69" mass="7804">MKIAMWSIGKSCWHPYGRKSCNSEAFLLEFRAKLNAVLVLRLSACCSIIRTSRGFLIFSMFSARELLSG</sequence>
<comment type="caution">
    <text evidence="1">The sequence shown here is derived from an EMBL/GenBank/DDBJ whole genome shotgun (WGS) entry which is preliminary data.</text>
</comment>
<protein>
    <submittedName>
        <fullName evidence="1">Uncharacterized protein</fullName>
    </submittedName>
</protein>
<dbReference type="AlphaFoldDB" id="A0A016TVY2"/>
<accession>A0A016TVY2</accession>
<organism evidence="1 2">
    <name type="scientific">Ancylostoma ceylanicum</name>
    <dbReference type="NCBI Taxonomy" id="53326"/>
    <lineage>
        <taxon>Eukaryota</taxon>
        <taxon>Metazoa</taxon>
        <taxon>Ecdysozoa</taxon>
        <taxon>Nematoda</taxon>
        <taxon>Chromadorea</taxon>
        <taxon>Rhabditida</taxon>
        <taxon>Rhabditina</taxon>
        <taxon>Rhabditomorpha</taxon>
        <taxon>Strongyloidea</taxon>
        <taxon>Ancylostomatidae</taxon>
        <taxon>Ancylostomatinae</taxon>
        <taxon>Ancylostoma</taxon>
    </lineage>
</organism>
<dbReference type="Proteomes" id="UP000024635">
    <property type="component" value="Unassembled WGS sequence"/>
</dbReference>
<evidence type="ECO:0000313" key="1">
    <source>
        <dbReference type="EMBL" id="EYC07194.1"/>
    </source>
</evidence>
<name>A0A016TVY2_9BILA</name>
<reference evidence="2" key="1">
    <citation type="journal article" date="2015" name="Nat. Genet.">
        <title>The genome and transcriptome of the zoonotic hookworm Ancylostoma ceylanicum identify infection-specific gene families.</title>
        <authorList>
            <person name="Schwarz E.M."/>
            <person name="Hu Y."/>
            <person name="Antoshechkin I."/>
            <person name="Miller M.M."/>
            <person name="Sternberg P.W."/>
            <person name="Aroian R.V."/>
        </authorList>
    </citation>
    <scope>NUCLEOTIDE SEQUENCE</scope>
    <source>
        <strain evidence="2">HY135</strain>
    </source>
</reference>
<gene>
    <name evidence="1" type="primary">Acey_s0071.g519</name>
    <name evidence="1" type="ORF">Y032_0071g519</name>
</gene>
<proteinExistence type="predicted"/>
<evidence type="ECO:0000313" key="2">
    <source>
        <dbReference type="Proteomes" id="UP000024635"/>
    </source>
</evidence>
<keyword evidence="2" id="KW-1185">Reference proteome</keyword>
<dbReference type="EMBL" id="JARK01001407">
    <property type="protein sequence ID" value="EYC07194.1"/>
    <property type="molecule type" value="Genomic_DNA"/>
</dbReference>